<dbReference type="GO" id="GO:0006352">
    <property type="term" value="P:DNA-templated transcription initiation"/>
    <property type="evidence" value="ECO:0007669"/>
    <property type="project" value="InterPro"/>
</dbReference>
<keyword evidence="3" id="KW-0731">Sigma factor</keyword>
<evidence type="ECO:0000256" key="1">
    <source>
        <dbReference type="ARBA" id="ARBA00010641"/>
    </source>
</evidence>
<comment type="caution">
    <text evidence="7">The sequence shown here is derived from an EMBL/GenBank/DDBJ whole genome shotgun (WGS) entry which is preliminary data.</text>
</comment>
<evidence type="ECO:0000259" key="5">
    <source>
        <dbReference type="Pfam" id="PF04542"/>
    </source>
</evidence>
<dbReference type="PANTHER" id="PTHR43133">
    <property type="entry name" value="RNA POLYMERASE ECF-TYPE SIGMA FACTO"/>
    <property type="match status" value="1"/>
</dbReference>
<dbReference type="GO" id="GO:0016987">
    <property type="term" value="F:sigma factor activity"/>
    <property type="evidence" value="ECO:0007669"/>
    <property type="project" value="UniProtKB-KW"/>
</dbReference>
<evidence type="ECO:0000313" key="7">
    <source>
        <dbReference type="EMBL" id="RKR80941.1"/>
    </source>
</evidence>
<dbReference type="InterPro" id="IPR007627">
    <property type="entry name" value="RNA_pol_sigma70_r2"/>
</dbReference>
<dbReference type="NCBIfam" id="TIGR02937">
    <property type="entry name" value="sigma70-ECF"/>
    <property type="match status" value="1"/>
</dbReference>
<dbReference type="Pfam" id="PF08281">
    <property type="entry name" value="Sigma70_r4_2"/>
    <property type="match status" value="1"/>
</dbReference>
<keyword evidence="8" id="KW-1185">Reference proteome</keyword>
<dbReference type="EMBL" id="RBKU01000001">
    <property type="protein sequence ID" value="RKR80941.1"/>
    <property type="molecule type" value="Genomic_DNA"/>
</dbReference>
<evidence type="ECO:0000313" key="8">
    <source>
        <dbReference type="Proteomes" id="UP000268007"/>
    </source>
</evidence>
<dbReference type="GO" id="GO:0003677">
    <property type="term" value="F:DNA binding"/>
    <property type="evidence" value="ECO:0007669"/>
    <property type="project" value="InterPro"/>
</dbReference>
<proteinExistence type="inferred from homology"/>
<dbReference type="InterPro" id="IPR039425">
    <property type="entry name" value="RNA_pol_sigma-70-like"/>
</dbReference>
<dbReference type="InterPro" id="IPR014284">
    <property type="entry name" value="RNA_pol_sigma-70_dom"/>
</dbReference>
<accession>A0A495IX37</accession>
<dbReference type="PANTHER" id="PTHR43133:SF46">
    <property type="entry name" value="RNA POLYMERASE SIGMA-70 FACTOR ECF SUBFAMILY"/>
    <property type="match status" value="1"/>
</dbReference>
<dbReference type="Gene3D" id="1.10.1740.10">
    <property type="match status" value="1"/>
</dbReference>
<dbReference type="AlphaFoldDB" id="A0A495IX37"/>
<dbReference type="RefSeq" id="WP_121196750.1">
    <property type="nucleotide sequence ID" value="NZ_RBKU01000001.1"/>
</dbReference>
<evidence type="ECO:0000256" key="2">
    <source>
        <dbReference type="ARBA" id="ARBA00023015"/>
    </source>
</evidence>
<feature type="domain" description="RNA polymerase sigma factor 70 region 4 type 2" evidence="6">
    <location>
        <begin position="117"/>
        <end position="166"/>
    </location>
</feature>
<keyword evidence="4" id="KW-0804">Transcription</keyword>
<dbReference type="SUPFAM" id="SSF88659">
    <property type="entry name" value="Sigma3 and sigma4 domains of RNA polymerase sigma factors"/>
    <property type="match status" value="1"/>
</dbReference>
<dbReference type="InterPro" id="IPR013324">
    <property type="entry name" value="RNA_pol_sigma_r3/r4-like"/>
</dbReference>
<comment type="similarity">
    <text evidence="1">Belongs to the sigma-70 factor family. ECF subfamily.</text>
</comment>
<protein>
    <submittedName>
        <fullName evidence="7">RNA polymerase sigma-70 factor (ECF subfamily)</fullName>
    </submittedName>
</protein>
<dbReference type="InterPro" id="IPR013325">
    <property type="entry name" value="RNA_pol_sigma_r2"/>
</dbReference>
<organism evidence="7 8">
    <name type="scientific">Mucilaginibacter gracilis</name>
    <dbReference type="NCBI Taxonomy" id="423350"/>
    <lineage>
        <taxon>Bacteria</taxon>
        <taxon>Pseudomonadati</taxon>
        <taxon>Bacteroidota</taxon>
        <taxon>Sphingobacteriia</taxon>
        <taxon>Sphingobacteriales</taxon>
        <taxon>Sphingobacteriaceae</taxon>
        <taxon>Mucilaginibacter</taxon>
    </lineage>
</organism>
<sequence>MIANDALLKIWNGCLKNEGKQEELFYKLLAPRMMAVCMRYARDRDEAQDILQEGFIKAFKNRFMFRGEGSLEGWIRRIMVHTALSHHRKNAPVVLTDDIAEHTIDHAYRNDSLEAADLLKLINSLPDNYRSVFNMYAIEGYSHQEIGATLGMTEIMSRTSLHRARAILKSKLNKLEINMEYRALA</sequence>
<dbReference type="OrthoDB" id="1491902at2"/>
<dbReference type="InterPro" id="IPR036388">
    <property type="entry name" value="WH-like_DNA-bd_sf"/>
</dbReference>
<dbReference type="Gene3D" id="1.10.10.10">
    <property type="entry name" value="Winged helix-like DNA-binding domain superfamily/Winged helix DNA-binding domain"/>
    <property type="match status" value="1"/>
</dbReference>
<feature type="domain" description="RNA polymerase sigma-70 region 2" evidence="5">
    <location>
        <begin position="26"/>
        <end position="91"/>
    </location>
</feature>
<dbReference type="Pfam" id="PF04542">
    <property type="entry name" value="Sigma70_r2"/>
    <property type="match status" value="1"/>
</dbReference>
<keyword evidence="2" id="KW-0805">Transcription regulation</keyword>
<gene>
    <name evidence="7" type="ORF">BDD43_1079</name>
</gene>
<evidence type="ECO:0000259" key="6">
    <source>
        <dbReference type="Pfam" id="PF08281"/>
    </source>
</evidence>
<dbReference type="Proteomes" id="UP000268007">
    <property type="component" value="Unassembled WGS sequence"/>
</dbReference>
<evidence type="ECO:0000256" key="3">
    <source>
        <dbReference type="ARBA" id="ARBA00023082"/>
    </source>
</evidence>
<reference evidence="7 8" key="1">
    <citation type="submission" date="2018-10" db="EMBL/GenBank/DDBJ databases">
        <title>Genomic Encyclopedia of Archaeal and Bacterial Type Strains, Phase II (KMG-II): from individual species to whole genera.</title>
        <authorList>
            <person name="Goeker M."/>
        </authorList>
    </citation>
    <scope>NUCLEOTIDE SEQUENCE [LARGE SCALE GENOMIC DNA]</scope>
    <source>
        <strain evidence="7 8">DSM 18602</strain>
    </source>
</reference>
<dbReference type="SUPFAM" id="SSF88946">
    <property type="entry name" value="Sigma2 domain of RNA polymerase sigma factors"/>
    <property type="match status" value="1"/>
</dbReference>
<evidence type="ECO:0000256" key="4">
    <source>
        <dbReference type="ARBA" id="ARBA00023163"/>
    </source>
</evidence>
<name>A0A495IX37_9SPHI</name>
<dbReference type="InterPro" id="IPR013249">
    <property type="entry name" value="RNA_pol_sigma70_r4_t2"/>
</dbReference>
<dbReference type="CDD" id="cd06171">
    <property type="entry name" value="Sigma70_r4"/>
    <property type="match status" value="1"/>
</dbReference>